<protein>
    <recommendedName>
        <fullName evidence="5">DUF4773 domain-containing protein</fullName>
    </recommendedName>
</protein>
<proteinExistence type="predicted"/>
<keyword evidence="4" id="KW-1185">Reference proteome</keyword>
<feature type="compositionally biased region" description="Low complexity" evidence="1">
    <location>
        <begin position="272"/>
        <end position="289"/>
    </location>
</feature>
<dbReference type="OrthoDB" id="3265715at2759"/>
<comment type="caution">
    <text evidence="3">The sequence shown here is derived from an EMBL/GenBank/DDBJ whole genome shotgun (WGS) entry which is preliminary data.</text>
</comment>
<feature type="chain" id="PRO_5034742100" description="DUF4773 domain-containing protein" evidence="2">
    <location>
        <begin position="28"/>
        <end position="315"/>
    </location>
</feature>
<feature type="region of interest" description="Disordered" evidence="1">
    <location>
        <begin position="84"/>
        <end position="119"/>
    </location>
</feature>
<dbReference type="Proteomes" id="UP000559027">
    <property type="component" value="Unassembled WGS sequence"/>
</dbReference>
<evidence type="ECO:0008006" key="5">
    <source>
        <dbReference type="Google" id="ProtNLM"/>
    </source>
</evidence>
<reference evidence="3 4" key="1">
    <citation type="journal article" date="2020" name="ISME J.">
        <title>Uncovering the hidden diversity of litter-decomposition mechanisms in mushroom-forming fungi.</title>
        <authorList>
            <person name="Floudas D."/>
            <person name="Bentzer J."/>
            <person name="Ahren D."/>
            <person name="Johansson T."/>
            <person name="Persson P."/>
            <person name="Tunlid A."/>
        </authorList>
    </citation>
    <scope>NUCLEOTIDE SEQUENCE [LARGE SCALE GENOMIC DNA]</scope>
    <source>
        <strain evidence="3 4">CBS 146.42</strain>
    </source>
</reference>
<sequence length="315" mass="34588">MRFIRNERALLNSICLLHVFVLFFVSATPSFNVSISPIHSSINYWPPESWTSTTLGCRGSVASISFFHSIQRLLEQGTAHYISPSRLSEQGGEQRRASASTTRSNSAARPSDQVSDRNDDWRKSTQLFCKCQQRIGDDCCCSEAEMSDAFGVTGHDPMVLQFRFTGSAVYLFGLTASSPSSLTSSDSPSSAPCISFAIDDEQLLILSTTGIASSEVESCSMKEPIFSHSGLSHDREHKLSVVISPSSVFLLSHLVYTTRRPITETHQPECPQPQSTPTTTTLMPNLSPPDQDARVQPASGILQHQVTLRPRTEAK</sequence>
<evidence type="ECO:0000256" key="2">
    <source>
        <dbReference type="SAM" id="SignalP"/>
    </source>
</evidence>
<name>A0A8H5FYF3_9AGAR</name>
<feature type="signal peptide" evidence="2">
    <location>
        <begin position="1"/>
        <end position="27"/>
    </location>
</feature>
<keyword evidence="2" id="KW-0732">Signal</keyword>
<feature type="compositionally biased region" description="Low complexity" evidence="1">
    <location>
        <begin position="97"/>
        <end position="109"/>
    </location>
</feature>
<feature type="region of interest" description="Disordered" evidence="1">
    <location>
        <begin position="263"/>
        <end position="315"/>
    </location>
</feature>
<dbReference type="EMBL" id="JAACJO010000010">
    <property type="protein sequence ID" value="KAF5353549.1"/>
    <property type="molecule type" value="Genomic_DNA"/>
</dbReference>
<evidence type="ECO:0000313" key="3">
    <source>
        <dbReference type="EMBL" id="KAF5353549.1"/>
    </source>
</evidence>
<gene>
    <name evidence="3" type="ORF">D9756_007816</name>
</gene>
<organism evidence="3 4">
    <name type="scientific">Leucocoprinus leucothites</name>
    <dbReference type="NCBI Taxonomy" id="201217"/>
    <lineage>
        <taxon>Eukaryota</taxon>
        <taxon>Fungi</taxon>
        <taxon>Dikarya</taxon>
        <taxon>Basidiomycota</taxon>
        <taxon>Agaricomycotina</taxon>
        <taxon>Agaricomycetes</taxon>
        <taxon>Agaricomycetidae</taxon>
        <taxon>Agaricales</taxon>
        <taxon>Agaricineae</taxon>
        <taxon>Agaricaceae</taxon>
        <taxon>Leucocoprinus</taxon>
    </lineage>
</organism>
<accession>A0A8H5FYF3</accession>
<evidence type="ECO:0000313" key="4">
    <source>
        <dbReference type="Proteomes" id="UP000559027"/>
    </source>
</evidence>
<evidence type="ECO:0000256" key="1">
    <source>
        <dbReference type="SAM" id="MobiDB-lite"/>
    </source>
</evidence>
<dbReference type="AlphaFoldDB" id="A0A8H5FYF3"/>